<dbReference type="InterPro" id="IPR000566">
    <property type="entry name" value="Lipocln_cytosolic_FA-bd_dom"/>
</dbReference>
<keyword evidence="3" id="KW-0813">Transport</keyword>
<evidence type="ECO:0000256" key="1">
    <source>
        <dbReference type="ARBA" id="ARBA00008390"/>
    </source>
</evidence>
<evidence type="ECO:0000259" key="4">
    <source>
        <dbReference type="PROSITE" id="PS00214"/>
    </source>
</evidence>
<organism evidence="5 6">
    <name type="scientific">Ditylenchus destructor</name>
    <dbReference type="NCBI Taxonomy" id="166010"/>
    <lineage>
        <taxon>Eukaryota</taxon>
        <taxon>Metazoa</taxon>
        <taxon>Ecdysozoa</taxon>
        <taxon>Nematoda</taxon>
        <taxon>Chromadorea</taxon>
        <taxon>Rhabditida</taxon>
        <taxon>Tylenchina</taxon>
        <taxon>Tylenchomorpha</taxon>
        <taxon>Sphaerularioidea</taxon>
        <taxon>Anguinidae</taxon>
        <taxon>Anguininae</taxon>
        <taxon>Ditylenchus</taxon>
    </lineage>
</organism>
<dbReference type="CDD" id="cd00742">
    <property type="entry name" value="FABP"/>
    <property type="match status" value="1"/>
</dbReference>
<evidence type="ECO:0000256" key="2">
    <source>
        <dbReference type="ARBA" id="ARBA00023121"/>
    </source>
</evidence>
<dbReference type="SUPFAM" id="SSF50814">
    <property type="entry name" value="Lipocalins"/>
    <property type="match status" value="1"/>
</dbReference>
<dbReference type="Pfam" id="PF00061">
    <property type="entry name" value="Lipocalin"/>
    <property type="match status" value="1"/>
</dbReference>
<evidence type="ECO:0000256" key="3">
    <source>
        <dbReference type="RuleBase" id="RU003696"/>
    </source>
</evidence>
<dbReference type="GO" id="GO:0005504">
    <property type="term" value="F:fatty acid binding"/>
    <property type="evidence" value="ECO:0007669"/>
    <property type="project" value="UniProtKB-ARBA"/>
</dbReference>
<dbReference type="AlphaFoldDB" id="A0AAD4R6V2"/>
<sequence>MSEKFVGKWNLLESENFDAYLKHIGIGIIQRKLATSIKPSLLIDVNESHWKMTSVSTFKTHSIEFDLGVEFTEETIDGRKMKSTCTLDDGKLTQVQKKIDAKDKDSTFVRSVDADKLIVEMDSDGIKAKRIYGKANDK</sequence>
<evidence type="ECO:0000313" key="6">
    <source>
        <dbReference type="Proteomes" id="UP001201812"/>
    </source>
</evidence>
<dbReference type="EMBL" id="JAKKPZ010000013">
    <property type="protein sequence ID" value="KAI1714335.1"/>
    <property type="molecule type" value="Genomic_DNA"/>
</dbReference>
<dbReference type="PRINTS" id="PR00178">
    <property type="entry name" value="FATTYACIDBP"/>
</dbReference>
<dbReference type="InterPro" id="IPR031259">
    <property type="entry name" value="ILBP"/>
</dbReference>
<comment type="similarity">
    <text evidence="1 3">Belongs to the calycin superfamily. Fatty-acid binding protein (FABP) family.</text>
</comment>
<protein>
    <submittedName>
        <fullName evidence="5">Lipocalin / cytosolic fatty-acid binding protein family domain-containing protein</fullName>
    </submittedName>
</protein>
<proteinExistence type="inferred from homology"/>
<feature type="domain" description="Cytosolic fatty-acid binding proteins" evidence="4">
    <location>
        <begin position="7"/>
        <end position="24"/>
    </location>
</feature>
<evidence type="ECO:0000313" key="5">
    <source>
        <dbReference type="EMBL" id="KAI1714335.1"/>
    </source>
</evidence>
<accession>A0AAD4R6V2</accession>
<dbReference type="PROSITE" id="PS00214">
    <property type="entry name" value="FABP"/>
    <property type="match status" value="1"/>
</dbReference>
<dbReference type="FunFam" id="2.40.128.20:FF:000001">
    <property type="entry name" value="Fatty acid-binding protein, adipocyte"/>
    <property type="match status" value="1"/>
</dbReference>
<keyword evidence="2" id="KW-0446">Lipid-binding</keyword>
<name>A0AAD4R6V2_9BILA</name>
<reference evidence="5" key="1">
    <citation type="submission" date="2022-01" db="EMBL/GenBank/DDBJ databases">
        <title>Genome Sequence Resource for Two Populations of Ditylenchus destructor, the Migratory Endoparasitic Phytonematode.</title>
        <authorList>
            <person name="Zhang H."/>
            <person name="Lin R."/>
            <person name="Xie B."/>
        </authorList>
    </citation>
    <scope>NUCLEOTIDE SEQUENCE</scope>
    <source>
        <strain evidence="5">BazhouSP</strain>
    </source>
</reference>
<dbReference type="InterPro" id="IPR012674">
    <property type="entry name" value="Calycin"/>
</dbReference>
<comment type="caution">
    <text evidence="5">The sequence shown here is derived from an EMBL/GenBank/DDBJ whole genome shotgun (WGS) entry which is preliminary data.</text>
</comment>
<dbReference type="PANTHER" id="PTHR11955">
    <property type="entry name" value="FATTY ACID BINDING PROTEIN"/>
    <property type="match status" value="1"/>
</dbReference>
<dbReference type="InterPro" id="IPR000463">
    <property type="entry name" value="Fatty_acid-bd"/>
</dbReference>
<dbReference type="Gene3D" id="2.40.128.20">
    <property type="match status" value="1"/>
</dbReference>
<gene>
    <name evidence="5" type="ORF">DdX_08428</name>
</gene>
<keyword evidence="6" id="KW-1185">Reference proteome</keyword>
<dbReference type="Proteomes" id="UP001201812">
    <property type="component" value="Unassembled WGS sequence"/>
</dbReference>